<evidence type="ECO:0000313" key="1">
    <source>
        <dbReference type="EMBL" id="KAJ7411924.1"/>
    </source>
</evidence>
<comment type="caution">
    <text evidence="1">The sequence shown here is derived from an EMBL/GenBank/DDBJ whole genome shotgun (WGS) entry which is preliminary data.</text>
</comment>
<protein>
    <submittedName>
        <fullName evidence="1">Rna-directed dna polymerase from mobile element jockey-like</fullName>
    </submittedName>
</protein>
<sequence>MLRHLENNEVIGDSQQGFAKGKSCLTNLVAFYNGVAEVVDKGKATDITYLERCKEFDTVPHDILVAKLERHGFDRCAIWWKKIGWMVALKVLHSTV</sequence>
<organism evidence="1 2">
    <name type="scientific">Willisornis vidua</name>
    <name type="common">Xingu scale-backed antbird</name>
    <dbReference type="NCBI Taxonomy" id="1566151"/>
    <lineage>
        <taxon>Eukaryota</taxon>
        <taxon>Metazoa</taxon>
        <taxon>Chordata</taxon>
        <taxon>Craniata</taxon>
        <taxon>Vertebrata</taxon>
        <taxon>Euteleostomi</taxon>
        <taxon>Archelosauria</taxon>
        <taxon>Archosauria</taxon>
        <taxon>Dinosauria</taxon>
        <taxon>Saurischia</taxon>
        <taxon>Theropoda</taxon>
        <taxon>Coelurosauria</taxon>
        <taxon>Aves</taxon>
        <taxon>Neognathae</taxon>
        <taxon>Neoaves</taxon>
        <taxon>Telluraves</taxon>
        <taxon>Australaves</taxon>
        <taxon>Passeriformes</taxon>
        <taxon>Thamnophilidae</taxon>
        <taxon>Willisornis</taxon>
    </lineage>
</organism>
<evidence type="ECO:0000313" key="2">
    <source>
        <dbReference type="Proteomes" id="UP001145742"/>
    </source>
</evidence>
<dbReference type="Proteomes" id="UP001145742">
    <property type="component" value="Unassembled WGS sequence"/>
</dbReference>
<dbReference type="EMBL" id="WHWB01034275">
    <property type="protein sequence ID" value="KAJ7411924.1"/>
    <property type="molecule type" value="Genomic_DNA"/>
</dbReference>
<accession>A0ABQ9CZU0</accession>
<dbReference type="PANTHER" id="PTHR33332">
    <property type="entry name" value="REVERSE TRANSCRIPTASE DOMAIN-CONTAINING PROTEIN"/>
    <property type="match status" value="1"/>
</dbReference>
<reference evidence="1" key="1">
    <citation type="submission" date="2019-10" db="EMBL/GenBank/DDBJ databases">
        <authorList>
            <person name="Soares A.E.R."/>
            <person name="Aleixo A."/>
            <person name="Schneider P."/>
            <person name="Miyaki C.Y."/>
            <person name="Schneider M.P."/>
            <person name="Mello C."/>
            <person name="Vasconcelos A.T.R."/>
        </authorList>
    </citation>
    <scope>NUCLEOTIDE SEQUENCE</scope>
    <source>
        <tissue evidence="1">Muscle</tissue>
    </source>
</reference>
<keyword evidence="2" id="KW-1185">Reference proteome</keyword>
<name>A0ABQ9CZU0_9PASS</name>
<gene>
    <name evidence="1" type="ORF">WISP_100015</name>
</gene>
<proteinExistence type="predicted"/>